<evidence type="ECO:0000256" key="2">
    <source>
        <dbReference type="ARBA" id="ARBA00022695"/>
    </source>
</evidence>
<dbReference type="GO" id="GO:0016779">
    <property type="term" value="F:nucleotidyltransferase activity"/>
    <property type="evidence" value="ECO:0007669"/>
    <property type="project" value="UniProtKB-KW"/>
</dbReference>
<organism evidence="5 6">
    <name type="scientific">Gallibacterium genomosp. 2</name>
    <dbReference type="NCBI Taxonomy" id="155517"/>
    <lineage>
        <taxon>Bacteria</taxon>
        <taxon>Pseudomonadati</taxon>
        <taxon>Pseudomonadota</taxon>
        <taxon>Gammaproteobacteria</taxon>
        <taxon>Pasteurellales</taxon>
        <taxon>Pasteurellaceae</taxon>
        <taxon>Gallibacterium</taxon>
    </lineage>
</organism>
<dbReference type="PANTHER" id="PTHR43584:SF5">
    <property type="entry name" value="PROTEIN LICC"/>
    <property type="match status" value="1"/>
</dbReference>
<keyword evidence="1" id="KW-0808">Transferase</keyword>
<dbReference type="RefSeq" id="WP_039134063.1">
    <property type="nucleotide sequence ID" value="NZ_JPXY01000014.1"/>
</dbReference>
<dbReference type="EMBL" id="JPXY01000014">
    <property type="protein sequence ID" value="KGQ33512.1"/>
    <property type="molecule type" value="Genomic_DNA"/>
</dbReference>
<dbReference type="Gene3D" id="3.90.550.10">
    <property type="entry name" value="Spore Coat Polysaccharide Biosynthesis Protein SpsA, Chain A"/>
    <property type="match status" value="1"/>
</dbReference>
<evidence type="ECO:0000313" key="5">
    <source>
        <dbReference type="EMBL" id="KGQ33512.1"/>
    </source>
</evidence>
<dbReference type="AlphaFoldDB" id="A0A0A2XR97"/>
<accession>A0A0A2XR97</accession>
<comment type="caution">
    <text evidence="5">The sequence shown here is derived from an EMBL/GenBank/DDBJ whole genome shotgun (WGS) entry which is preliminary data.</text>
</comment>
<dbReference type="Pfam" id="PF12804">
    <property type="entry name" value="NTP_transf_3"/>
    <property type="match status" value="1"/>
</dbReference>
<keyword evidence="3" id="KW-0460">Magnesium</keyword>
<evidence type="ECO:0000259" key="4">
    <source>
        <dbReference type="Pfam" id="PF12804"/>
    </source>
</evidence>
<dbReference type="CDD" id="cd02523">
    <property type="entry name" value="PC_cytidylyltransferase"/>
    <property type="match status" value="1"/>
</dbReference>
<dbReference type="PANTHER" id="PTHR43584">
    <property type="entry name" value="NUCLEOTIDYL TRANSFERASE"/>
    <property type="match status" value="1"/>
</dbReference>
<keyword evidence="2" id="KW-0548">Nucleotidyltransferase</keyword>
<sequence>MNAIILAAGLGSRFKDFVSNSHKALLPILSMPNIERTIKFLQEANIFDIFIVTGYNAHLFEYLNDKYKCKIIYNEKYKEYNNIYSFFKVSNYFENSYVIDADVVLYKNIFLEKLESSTYFLIHRLKREKEWVPIIDKMGIIRQIDVSNDDKPSLLGVSFWIGEDCYSIKKALSNYLESDILNNPKYYWDDIPRKLILTKKLAVRTLLLNDSDAGEMDTVEDYLSLLNYKKT</sequence>
<dbReference type="InterPro" id="IPR017189">
    <property type="entry name" value="CTP-phospocholine_CTT"/>
</dbReference>
<keyword evidence="6" id="KW-1185">Reference proteome</keyword>
<protein>
    <submittedName>
        <fullName evidence="5">Protein licC</fullName>
    </submittedName>
</protein>
<evidence type="ECO:0000313" key="6">
    <source>
        <dbReference type="Proteomes" id="UP000030418"/>
    </source>
</evidence>
<dbReference type="Proteomes" id="UP000030418">
    <property type="component" value="Unassembled WGS sequence"/>
</dbReference>
<evidence type="ECO:0000256" key="3">
    <source>
        <dbReference type="ARBA" id="ARBA00022842"/>
    </source>
</evidence>
<evidence type="ECO:0000256" key="1">
    <source>
        <dbReference type="ARBA" id="ARBA00022679"/>
    </source>
</evidence>
<feature type="domain" description="MobA-like NTP transferase" evidence="4">
    <location>
        <begin position="3"/>
        <end position="111"/>
    </location>
</feature>
<dbReference type="PIRSF" id="PIRSF037382">
    <property type="entry name" value="CCT_LicC"/>
    <property type="match status" value="1"/>
</dbReference>
<dbReference type="InterPro" id="IPR025877">
    <property type="entry name" value="MobA-like_NTP_Trfase"/>
</dbReference>
<name>A0A0A2XR97_9PAST</name>
<dbReference type="InterPro" id="IPR050065">
    <property type="entry name" value="GlmU-like"/>
</dbReference>
<dbReference type="InterPro" id="IPR029044">
    <property type="entry name" value="Nucleotide-diphossugar_trans"/>
</dbReference>
<gene>
    <name evidence="5" type="ORF">P375_02725</name>
</gene>
<proteinExistence type="predicted"/>
<dbReference type="SUPFAM" id="SSF53448">
    <property type="entry name" value="Nucleotide-diphospho-sugar transferases"/>
    <property type="match status" value="1"/>
</dbReference>
<reference evidence="5 6" key="1">
    <citation type="submission" date="2014-08" db="EMBL/GenBank/DDBJ databases">
        <title>Chaperone-usher fimbriae in a diverse selection of Gallibacterium genomes.</title>
        <authorList>
            <person name="Kudirkiene E."/>
            <person name="Bager R.J."/>
            <person name="Johnson T.J."/>
            <person name="Bojesen A.M."/>
        </authorList>
    </citation>
    <scope>NUCLEOTIDE SEQUENCE [LARGE SCALE GENOMIC DNA]</scope>
    <source>
        <strain evidence="5 6">CCM5976</strain>
    </source>
</reference>